<gene>
    <name evidence="2" type="ORF">FSA05_05975</name>
    <name evidence="1" type="ORF">PN599_07660</name>
</gene>
<protein>
    <recommendedName>
        <fullName evidence="4">DUF4915 domain-containing protein</fullName>
    </recommendedName>
</protein>
<dbReference type="AlphaFoldDB" id="A0A5C6KP81"/>
<dbReference type="SUPFAM" id="SSF63825">
    <property type="entry name" value="YWTD domain"/>
    <property type="match status" value="1"/>
</dbReference>
<evidence type="ECO:0000313" key="2">
    <source>
        <dbReference type="EMBL" id="TWV63678.1"/>
    </source>
</evidence>
<dbReference type="EMBL" id="JAQMPJ010000005">
    <property type="protein sequence ID" value="MDB9004875.1"/>
    <property type="molecule type" value="Genomic_DNA"/>
</dbReference>
<name>A0A5C6KP81_PARDI</name>
<evidence type="ECO:0008006" key="4">
    <source>
        <dbReference type="Google" id="ProtNLM"/>
    </source>
</evidence>
<sequence length="359" mass="41059">MVNRLEKGFAPLCFIQEGKLICYKRGCLWVLAGNKVLDKYPIFNSAKEFLIGAINPFSRLLRLGIRASIALDENRVLLSRGNHIFELDLLSGERSGGYFIGEGLRPLAFTKIEGIRGFDDAVVFGGYLMNMDKEPVHIYKRKSVDQWEVVYTFERGVINHVHAIVADPYRDCLWAFTGDFDEASAIWRITDNFKRVERVAWNDQQYRGCVVFPVREGLLYATDAPFAKNYIYLMNPDTMELKRIAPIDGSCIYGCQCGDQFVFSSTVEPDGRDSSLFKLFTSRKRGAGITDMYVHLYCGNMEKGFREIYKERKDLWPYAFQFGVFRFPSGRNDANTLYFQPIATNKNDLSLLALDLSGK</sequence>
<dbReference type="Proteomes" id="UP001210126">
    <property type="component" value="Unassembled WGS sequence"/>
</dbReference>
<comment type="caution">
    <text evidence="2">The sequence shown here is derived from an EMBL/GenBank/DDBJ whole genome shotgun (WGS) entry which is preliminary data.</text>
</comment>
<evidence type="ECO:0000313" key="1">
    <source>
        <dbReference type="EMBL" id="MDB9004875.1"/>
    </source>
</evidence>
<evidence type="ECO:0000313" key="3">
    <source>
        <dbReference type="Proteomes" id="UP000315827"/>
    </source>
</evidence>
<reference evidence="2 3" key="1">
    <citation type="submission" date="2019-07" db="EMBL/GenBank/DDBJ databases">
        <title>Genome sequencing of Parabacteroides distasonis iSURF_7.</title>
        <authorList>
            <person name="Degefu H.N."/>
            <person name="Ruoff K.L."/>
            <person name="Price C.E."/>
            <person name="Valls R.A."/>
            <person name="O'Toole G.A."/>
        </authorList>
    </citation>
    <scope>NUCLEOTIDE SEQUENCE [LARGE SCALE GENOMIC DNA]</scope>
    <source>
        <strain evidence="2 3">CFPLTA003_1B</strain>
    </source>
</reference>
<dbReference type="Proteomes" id="UP000315827">
    <property type="component" value="Unassembled WGS sequence"/>
</dbReference>
<organism evidence="2 3">
    <name type="scientific">Parabacteroides distasonis</name>
    <dbReference type="NCBI Taxonomy" id="823"/>
    <lineage>
        <taxon>Bacteria</taxon>
        <taxon>Pseudomonadati</taxon>
        <taxon>Bacteroidota</taxon>
        <taxon>Bacteroidia</taxon>
        <taxon>Bacteroidales</taxon>
        <taxon>Tannerellaceae</taxon>
        <taxon>Parabacteroides</taxon>
    </lineage>
</organism>
<dbReference type="EMBL" id="VOHW01000002">
    <property type="protein sequence ID" value="TWV63678.1"/>
    <property type="molecule type" value="Genomic_DNA"/>
</dbReference>
<accession>A0A5C6KP81</accession>
<dbReference type="RefSeq" id="WP_083785456.1">
    <property type="nucleotide sequence ID" value="NZ_BAABYH010000001.1"/>
</dbReference>
<reference evidence="1" key="2">
    <citation type="submission" date="2023-01" db="EMBL/GenBank/DDBJ databases">
        <title>Human gut microbiome strain richness.</title>
        <authorList>
            <person name="Chen-Liaw A."/>
        </authorList>
    </citation>
    <scope>NUCLEOTIDE SEQUENCE</scope>
    <source>
        <strain evidence="1">RTP21484st1_E5_RTP21484_190118</strain>
    </source>
</reference>
<proteinExistence type="predicted"/>